<dbReference type="InterPro" id="IPR029069">
    <property type="entry name" value="HotDog_dom_sf"/>
</dbReference>
<feature type="domain" description="FAS1-like dehydratase" evidence="1">
    <location>
        <begin position="14"/>
        <end position="153"/>
    </location>
</feature>
<dbReference type="CDD" id="cd03441">
    <property type="entry name" value="R_hydratase_like"/>
    <property type="match status" value="1"/>
</dbReference>
<dbReference type="SUPFAM" id="SSF54637">
    <property type="entry name" value="Thioesterase/thiol ester dehydrase-isomerase"/>
    <property type="match status" value="1"/>
</dbReference>
<name>A0A0R2PS68_9GAMM</name>
<dbReference type="InterPro" id="IPR039569">
    <property type="entry name" value="FAS1-like_DH_region"/>
</dbReference>
<dbReference type="Pfam" id="PF13452">
    <property type="entry name" value="FAS1_DH_region"/>
    <property type="match status" value="1"/>
</dbReference>
<evidence type="ECO:0000313" key="3">
    <source>
        <dbReference type="Proteomes" id="UP000050874"/>
    </source>
</evidence>
<dbReference type="Proteomes" id="UP000050874">
    <property type="component" value="Unassembled WGS sequence"/>
</dbReference>
<proteinExistence type="predicted"/>
<gene>
    <name evidence="2" type="ORF">ABR63_07600</name>
</gene>
<comment type="caution">
    <text evidence="2">The sequence shown here is derived from an EMBL/GenBank/DDBJ whole genome shotgun (WGS) entry which is preliminary data.</text>
</comment>
<dbReference type="AlphaFoldDB" id="A0A0R2PS68"/>
<protein>
    <recommendedName>
        <fullName evidence="1">FAS1-like dehydratase domain-containing protein</fullName>
    </recommendedName>
</protein>
<accession>A0A0R2PS68</accession>
<evidence type="ECO:0000313" key="2">
    <source>
        <dbReference type="EMBL" id="KRO40830.1"/>
    </source>
</evidence>
<organism evidence="2 3">
    <name type="scientific">SAR86 cluster bacterium BACL1 MAG-120920-bin57</name>
    <dbReference type="NCBI Taxonomy" id="1655571"/>
    <lineage>
        <taxon>Bacteria</taxon>
        <taxon>Pseudomonadati</taxon>
        <taxon>Pseudomonadota</taxon>
        <taxon>Gammaproteobacteria</taxon>
        <taxon>SAR86 cluster</taxon>
    </lineage>
</organism>
<reference evidence="3" key="1">
    <citation type="submission" date="2015-10" db="EMBL/GenBank/DDBJ databases">
        <title>Metagenome-Assembled Genomes uncover a global brackish microbiome.</title>
        <authorList>
            <person name="Hugerth L.W."/>
            <person name="Larsson J."/>
            <person name="Alneberg J."/>
            <person name="Lindh M.V."/>
            <person name="Legrand C."/>
            <person name="Pinhassi J."/>
            <person name="Andersson A."/>
        </authorList>
    </citation>
    <scope>NUCLEOTIDE SEQUENCE [LARGE SCALE GENOMIC DNA]</scope>
</reference>
<sequence>MNNKALPKQIEDWIGKTVIREPGPFEVQSVLWQNFCSAIEDTNPLYWNSVEASNHSDEIIAHPALLPSWLHDFEWHPDRERRVPMQLHFLVKQALDLPLGIVTEVEIEFHDPVIHGDKISAEQKLVSVSDEVVTKLGNGRYWVIEVVYKNQLNNLTGKQNIHFLGYEK</sequence>
<evidence type="ECO:0000259" key="1">
    <source>
        <dbReference type="Pfam" id="PF13452"/>
    </source>
</evidence>
<dbReference type="EMBL" id="LIAV01000057">
    <property type="protein sequence ID" value="KRO40830.1"/>
    <property type="molecule type" value="Genomic_DNA"/>
</dbReference>
<dbReference type="Gene3D" id="3.10.129.10">
    <property type="entry name" value="Hotdog Thioesterase"/>
    <property type="match status" value="1"/>
</dbReference>